<evidence type="ECO:0000256" key="2">
    <source>
        <dbReference type="ARBA" id="ARBA00010421"/>
    </source>
</evidence>
<dbReference type="SUPFAM" id="SSF50685">
    <property type="entry name" value="Barwin-like endoglucanases"/>
    <property type="match status" value="1"/>
</dbReference>
<dbReference type="EMBL" id="ML143472">
    <property type="protein sequence ID" value="TBU24785.1"/>
    <property type="molecule type" value="Genomic_DNA"/>
</dbReference>
<comment type="similarity">
    <text evidence="2">Belongs to the cerato-platanin family.</text>
</comment>
<dbReference type="Gene3D" id="2.40.40.10">
    <property type="entry name" value="RlpA-like domain"/>
    <property type="match status" value="1"/>
</dbReference>
<feature type="signal peptide" evidence="4">
    <location>
        <begin position="1"/>
        <end position="20"/>
    </location>
</feature>
<keyword evidence="3" id="KW-0964">Secreted</keyword>
<reference evidence="5" key="1">
    <citation type="submission" date="2019-01" db="EMBL/GenBank/DDBJ databases">
        <title>Draft genome sequences of three monokaryotic isolates of the white-rot basidiomycete fungus Dichomitus squalens.</title>
        <authorList>
            <consortium name="DOE Joint Genome Institute"/>
            <person name="Lopez S.C."/>
            <person name="Andreopoulos B."/>
            <person name="Pangilinan J."/>
            <person name="Lipzen A."/>
            <person name="Riley R."/>
            <person name="Ahrendt S."/>
            <person name="Ng V."/>
            <person name="Barry K."/>
            <person name="Daum C."/>
            <person name="Grigoriev I.V."/>
            <person name="Hilden K.S."/>
            <person name="Makela M.R."/>
            <person name="de Vries R.P."/>
        </authorList>
    </citation>
    <scope>NUCLEOTIDE SEQUENCE [LARGE SCALE GENOMIC DNA]</scope>
    <source>
        <strain evidence="5">OM18370.1</strain>
    </source>
</reference>
<accession>A0A4Q9MC18</accession>
<evidence type="ECO:0000256" key="1">
    <source>
        <dbReference type="ARBA" id="ARBA00004613"/>
    </source>
</evidence>
<organism evidence="5">
    <name type="scientific">Dichomitus squalens</name>
    <dbReference type="NCBI Taxonomy" id="114155"/>
    <lineage>
        <taxon>Eukaryota</taxon>
        <taxon>Fungi</taxon>
        <taxon>Dikarya</taxon>
        <taxon>Basidiomycota</taxon>
        <taxon>Agaricomycotina</taxon>
        <taxon>Agaricomycetes</taxon>
        <taxon>Polyporales</taxon>
        <taxon>Polyporaceae</taxon>
        <taxon>Dichomitus</taxon>
    </lineage>
</organism>
<gene>
    <name evidence="5" type="ORF">BD311DRAFT_670948</name>
</gene>
<dbReference type="CDD" id="cd22778">
    <property type="entry name" value="DPBB_CEPL-like"/>
    <property type="match status" value="1"/>
</dbReference>
<dbReference type="InterPro" id="IPR010829">
    <property type="entry name" value="Cerato-platanin"/>
</dbReference>
<evidence type="ECO:0000256" key="4">
    <source>
        <dbReference type="SAM" id="SignalP"/>
    </source>
</evidence>
<feature type="chain" id="PRO_5020331266" evidence="4">
    <location>
        <begin position="21"/>
        <end position="161"/>
    </location>
</feature>
<comment type="subcellular location">
    <subcellularLocation>
        <location evidence="1">Secreted</location>
    </subcellularLocation>
</comment>
<sequence>MRPFASAATFLTLIVPPVLGQTIIKNVTYNTFYDDMNNSSEGVACSDGPNGLINKHNWTVLGDADGFPDIGGVFAVEGFDSDNCGSCWELTYNVLKINILAIDTAPVGFDISLKAMNKLTGGNAEDLGRVLVNAKQVDVMPCEQAGSKSLPPTLQPTAHHG</sequence>
<keyword evidence="4" id="KW-0732">Signal</keyword>
<dbReference type="Proteomes" id="UP000292957">
    <property type="component" value="Unassembled WGS sequence"/>
</dbReference>
<dbReference type="Pfam" id="PF07249">
    <property type="entry name" value="Cerato-platanin"/>
    <property type="match status" value="1"/>
</dbReference>
<protein>
    <submittedName>
        <fullName evidence="5">Immunomodulatory protein</fullName>
    </submittedName>
</protein>
<evidence type="ECO:0000313" key="5">
    <source>
        <dbReference type="EMBL" id="TBU24785.1"/>
    </source>
</evidence>
<proteinExistence type="inferred from homology"/>
<dbReference type="InterPro" id="IPR036908">
    <property type="entry name" value="RlpA-like_sf"/>
</dbReference>
<evidence type="ECO:0000256" key="3">
    <source>
        <dbReference type="ARBA" id="ARBA00022525"/>
    </source>
</evidence>
<dbReference type="GO" id="GO:0005576">
    <property type="term" value="C:extracellular region"/>
    <property type="evidence" value="ECO:0007669"/>
    <property type="project" value="UniProtKB-SubCell"/>
</dbReference>
<dbReference type="OrthoDB" id="4898945at2759"/>
<name>A0A4Q9MC18_9APHY</name>
<dbReference type="AlphaFoldDB" id="A0A4Q9MC18"/>